<protein>
    <recommendedName>
        <fullName evidence="7">Glycoprotein hormone subunit beta domain-containing protein</fullName>
    </recommendedName>
</protein>
<evidence type="ECO:0000256" key="5">
    <source>
        <dbReference type="ARBA" id="ARBA00023157"/>
    </source>
</evidence>
<proteinExistence type="inferred from homology"/>
<sequence length="131" mass="13535">RRANVMGAANPGLSEGGPPILCTPTCYNTSPLCSLDDCPVCVTVATAICSGYCQTKVRAGALAPVSQHVCSYRAVRYETLALPGCPPGVDPAFTFPVALSCHCSLCPMDSSDCTVHRAPPNESYSQGLPAG</sequence>
<dbReference type="SUPFAM" id="SSF57501">
    <property type="entry name" value="Cystine-knot cytokines"/>
    <property type="match status" value="1"/>
</dbReference>
<reference evidence="8" key="2">
    <citation type="submission" date="2025-09" db="UniProtKB">
        <authorList>
            <consortium name="Ensembl"/>
        </authorList>
    </citation>
    <scope>IDENTIFICATION</scope>
</reference>
<accession>A0A8C3H5X4</accession>
<dbReference type="InterPro" id="IPR029034">
    <property type="entry name" value="Cystine-knot_cytokine"/>
</dbReference>
<organism evidence="8 9">
    <name type="scientific">Chrysemys picta bellii</name>
    <name type="common">Western painted turtle</name>
    <name type="synonym">Emys bellii</name>
    <dbReference type="NCBI Taxonomy" id="8478"/>
    <lineage>
        <taxon>Eukaryota</taxon>
        <taxon>Metazoa</taxon>
        <taxon>Chordata</taxon>
        <taxon>Craniata</taxon>
        <taxon>Vertebrata</taxon>
        <taxon>Euteleostomi</taxon>
        <taxon>Archelosauria</taxon>
        <taxon>Testudinata</taxon>
        <taxon>Testudines</taxon>
        <taxon>Cryptodira</taxon>
        <taxon>Durocryptodira</taxon>
        <taxon>Testudinoidea</taxon>
        <taxon>Emydidae</taxon>
        <taxon>Chrysemys</taxon>
    </lineage>
</organism>
<evidence type="ECO:0000256" key="6">
    <source>
        <dbReference type="ARBA" id="ARBA00023180"/>
    </source>
</evidence>
<name>A0A8C3H5X4_CHRPI</name>
<evidence type="ECO:0000313" key="9">
    <source>
        <dbReference type="Proteomes" id="UP000694380"/>
    </source>
</evidence>
<evidence type="ECO:0000313" key="8">
    <source>
        <dbReference type="Ensembl" id="ENSCPBP00000001788.1"/>
    </source>
</evidence>
<keyword evidence="4" id="KW-0372">Hormone</keyword>
<dbReference type="Proteomes" id="UP000694380">
    <property type="component" value="Unplaced"/>
</dbReference>
<dbReference type="PANTHER" id="PTHR11515">
    <property type="entry name" value="GLYCOPROTEIN HORMONE BETA CHAIN"/>
    <property type="match status" value="1"/>
</dbReference>
<keyword evidence="9" id="KW-1185">Reference proteome</keyword>
<comment type="subcellular location">
    <subcellularLocation>
        <location evidence="1">Secreted</location>
    </subcellularLocation>
</comment>
<dbReference type="PROSITE" id="PS00261">
    <property type="entry name" value="GLYCO_HORMONE_BETA_1"/>
    <property type="match status" value="1"/>
</dbReference>
<dbReference type="GO" id="GO:0005615">
    <property type="term" value="C:extracellular space"/>
    <property type="evidence" value="ECO:0007669"/>
    <property type="project" value="TreeGrafter"/>
</dbReference>
<evidence type="ECO:0000256" key="2">
    <source>
        <dbReference type="ARBA" id="ARBA00006552"/>
    </source>
</evidence>
<dbReference type="GO" id="GO:0005737">
    <property type="term" value="C:cytoplasm"/>
    <property type="evidence" value="ECO:0007669"/>
    <property type="project" value="TreeGrafter"/>
</dbReference>
<dbReference type="GO" id="GO:0007186">
    <property type="term" value="P:G protein-coupled receptor signaling pathway"/>
    <property type="evidence" value="ECO:0007669"/>
    <property type="project" value="TreeGrafter"/>
</dbReference>
<dbReference type="Gene3D" id="2.10.90.10">
    <property type="entry name" value="Cystine-knot cytokines"/>
    <property type="match status" value="1"/>
</dbReference>
<dbReference type="Pfam" id="PF00007">
    <property type="entry name" value="Cys_knot"/>
    <property type="match status" value="1"/>
</dbReference>
<evidence type="ECO:0000256" key="1">
    <source>
        <dbReference type="ARBA" id="ARBA00004613"/>
    </source>
</evidence>
<keyword evidence="3" id="KW-0964">Secreted</keyword>
<dbReference type="SMART" id="SM00068">
    <property type="entry name" value="GHB"/>
    <property type="match status" value="1"/>
</dbReference>
<reference evidence="8" key="1">
    <citation type="submission" date="2025-08" db="UniProtKB">
        <authorList>
            <consortium name="Ensembl"/>
        </authorList>
    </citation>
    <scope>IDENTIFICATION</scope>
</reference>
<dbReference type="FunFam" id="2.10.90.10:FF:000007">
    <property type="entry name" value="Luteinizing hormone beta subunit"/>
    <property type="match status" value="1"/>
</dbReference>
<dbReference type="CDD" id="cd00069">
    <property type="entry name" value="GHB_like"/>
    <property type="match status" value="1"/>
</dbReference>
<evidence type="ECO:0000256" key="3">
    <source>
        <dbReference type="ARBA" id="ARBA00022525"/>
    </source>
</evidence>
<dbReference type="AlphaFoldDB" id="A0A8C3H5X4"/>
<dbReference type="InterPro" id="IPR018245">
    <property type="entry name" value="Gonadotropin_bsu_CS"/>
</dbReference>
<dbReference type="InterPro" id="IPR001545">
    <property type="entry name" value="Gonadotropin_bsu"/>
</dbReference>
<comment type="similarity">
    <text evidence="2">Belongs to the glycoprotein hormones subunit beta family.</text>
</comment>
<evidence type="ECO:0000256" key="4">
    <source>
        <dbReference type="ARBA" id="ARBA00022702"/>
    </source>
</evidence>
<dbReference type="GeneTree" id="ENSGT00940000161285"/>
<dbReference type="Ensembl" id="ENSCPBT00000002201.1">
    <property type="protein sequence ID" value="ENSCPBP00000001788.1"/>
    <property type="gene ID" value="ENSCPBG00000001433.1"/>
</dbReference>
<keyword evidence="6" id="KW-0325">Glycoprotein</keyword>
<dbReference type="InterPro" id="IPR006208">
    <property type="entry name" value="Glyco_hormone_CN"/>
</dbReference>
<keyword evidence="5" id="KW-1015">Disulfide bond</keyword>
<dbReference type="GO" id="GO:0005179">
    <property type="term" value="F:hormone activity"/>
    <property type="evidence" value="ECO:0007669"/>
    <property type="project" value="UniProtKB-KW"/>
</dbReference>
<evidence type="ECO:0000259" key="7">
    <source>
        <dbReference type="Pfam" id="PF00007"/>
    </source>
</evidence>
<dbReference type="PANTHER" id="PTHR11515:SF11">
    <property type="entry name" value="LUTROPIN SUBUNIT BETA"/>
    <property type="match status" value="1"/>
</dbReference>
<feature type="domain" description="Glycoprotein hormone subunit beta" evidence="7">
    <location>
        <begin position="33"/>
        <end position="121"/>
    </location>
</feature>
<dbReference type="OMA" id="CTYRDFY"/>